<dbReference type="GO" id="GO:1901023">
    <property type="term" value="P:4-hydroxyphenylacetate catabolic process"/>
    <property type="evidence" value="ECO:0007669"/>
    <property type="project" value="InterPro"/>
</dbReference>
<keyword evidence="3" id="KW-0413">Isomerase</keyword>
<keyword evidence="4" id="KW-1185">Reference proteome</keyword>
<dbReference type="SUPFAM" id="SSF56529">
    <property type="entry name" value="FAH"/>
    <property type="match status" value="1"/>
</dbReference>
<dbReference type="NCBIfam" id="TIGR02303">
    <property type="entry name" value="HpaG-C-term"/>
    <property type="match status" value="1"/>
</dbReference>
<dbReference type="EMBL" id="CP003179">
    <property type="protein sequence ID" value="AEW06664.1"/>
    <property type="molecule type" value="Genomic_DNA"/>
</dbReference>
<reference evidence="3 4" key="2">
    <citation type="journal article" date="2012" name="Stand. Genomic Sci.">
        <title>Complete genome sequence of the moderately thermophilic mineral-sulfide-oxidizing firmicute Sulfobacillus acidophilus type strain (NAL(T)).</title>
        <authorList>
            <person name="Anderson I."/>
            <person name="Chertkov O."/>
            <person name="Chen A."/>
            <person name="Saunders E."/>
            <person name="Lapidus A."/>
            <person name="Nolan M."/>
            <person name="Lucas S."/>
            <person name="Hammon N."/>
            <person name="Deshpande S."/>
            <person name="Cheng J.F."/>
            <person name="Han C."/>
            <person name="Tapia R."/>
            <person name="Goodwin L.A."/>
            <person name="Pitluck S."/>
            <person name="Liolios K."/>
            <person name="Pagani I."/>
            <person name="Ivanova N."/>
            <person name="Mikhailova N."/>
            <person name="Pati A."/>
            <person name="Palaniappan K."/>
            <person name="Land M."/>
            <person name="Pan C."/>
            <person name="Rohde M."/>
            <person name="Pukall R."/>
            <person name="Goker M."/>
            <person name="Detter J.C."/>
            <person name="Woyke T."/>
            <person name="Bristow J."/>
            <person name="Eisen J.A."/>
            <person name="Markowitz V."/>
            <person name="Hugenholtz P."/>
            <person name="Kyrpides N.C."/>
            <person name="Klenk H.P."/>
            <person name="Mavromatis K."/>
        </authorList>
    </citation>
    <scope>NUCLEOTIDE SEQUENCE [LARGE SCALE GENOMIC DNA]</scope>
    <source>
        <strain evidence="4">ATCC 700253 / DSM 10332 / NAL</strain>
    </source>
</reference>
<sequence length="255" mass="27794">MRSGRIWVDGRIEWVNDDHGQVVSADGRRWDPNQVAWMSPIDPRNIIGLALNYGGHAAELGLEQPSEPALFFKPTSAVIGAGHPVRYPVGATHCHYETEVAVVIGRPCRGVAPEHALEYVLGYTIANDFTCRDFIRNTFRPPVRAKGFDTFLPLGPWLVSPDEVGDPDQLTIITRVNGEVRQTGNTRHLIYAIPEIIAHLSSFMTLAPGDVILTGTPDGISPVVPGDVMACEIENLGVLMNPVVADHATFGEEQA</sequence>
<evidence type="ECO:0000313" key="3">
    <source>
        <dbReference type="EMBL" id="AEW06664.1"/>
    </source>
</evidence>
<dbReference type="InterPro" id="IPR012684">
    <property type="entry name" value="HPA_isomer/decarb_C"/>
</dbReference>
<dbReference type="PATRIC" id="fig|679936.5.peg.3327"/>
<dbReference type="GO" id="GO:0046872">
    <property type="term" value="F:metal ion binding"/>
    <property type="evidence" value="ECO:0007669"/>
    <property type="project" value="UniProtKB-KW"/>
</dbReference>
<reference evidence="4" key="1">
    <citation type="submission" date="2011-12" db="EMBL/GenBank/DDBJ databases">
        <title>The complete genome of chromosome of Sulfobacillus acidophilus DSM 10332.</title>
        <authorList>
            <person name="Lucas S."/>
            <person name="Han J."/>
            <person name="Lapidus A."/>
            <person name="Bruce D."/>
            <person name="Goodwin L."/>
            <person name="Pitluck S."/>
            <person name="Peters L."/>
            <person name="Kyrpides N."/>
            <person name="Mavromatis K."/>
            <person name="Ivanova N."/>
            <person name="Mikhailova N."/>
            <person name="Chertkov O."/>
            <person name="Saunders E."/>
            <person name="Detter J.C."/>
            <person name="Tapia R."/>
            <person name="Han C."/>
            <person name="Land M."/>
            <person name="Hauser L."/>
            <person name="Markowitz V."/>
            <person name="Cheng J.-F."/>
            <person name="Hugenholtz P."/>
            <person name="Woyke T."/>
            <person name="Wu D."/>
            <person name="Pukall R."/>
            <person name="Gehrich-Schroeter G."/>
            <person name="Schneider S."/>
            <person name="Klenk H.-P."/>
            <person name="Eisen J.A."/>
        </authorList>
    </citation>
    <scope>NUCLEOTIDE SEQUENCE [LARGE SCALE GENOMIC DNA]</scope>
    <source>
        <strain evidence="4">ATCC 700253 / DSM 10332 / NAL</strain>
    </source>
</reference>
<dbReference type="HOGENOM" id="CLU_028458_4_2_9"/>
<dbReference type="GO" id="GO:0008704">
    <property type="term" value="F:5-carboxymethyl-2-hydroxymuconate delta-isomerase activity"/>
    <property type="evidence" value="ECO:0007669"/>
    <property type="project" value="UniProtKB-EC"/>
</dbReference>
<dbReference type="PANTHER" id="PTHR11820:SF114">
    <property type="entry name" value="4-HYDROXYPHENYLACETATE CATABOLISM PROTEIN"/>
    <property type="match status" value="1"/>
</dbReference>
<dbReference type="InterPro" id="IPR011234">
    <property type="entry name" value="Fumarylacetoacetase-like_C"/>
</dbReference>
<feature type="domain" description="Fumarylacetoacetase-like C-terminal" evidence="2">
    <location>
        <begin position="46"/>
        <end position="244"/>
    </location>
</feature>
<organism evidence="3 4">
    <name type="scientific">Sulfobacillus acidophilus (strain ATCC 700253 / DSM 10332 / NAL)</name>
    <dbReference type="NCBI Taxonomy" id="679936"/>
    <lineage>
        <taxon>Bacteria</taxon>
        <taxon>Bacillati</taxon>
        <taxon>Bacillota</taxon>
        <taxon>Clostridia</taxon>
        <taxon>Eubacteriales</taxon>
        <taxon>Clostridiales Family XVII. Incertae Sedis</taxon>
        <taxon>Sulfobacillus</taxon>
    </lineage>
</organism>
<dbReference type="InterPro" id="IPR036663">
    <property type="entry name" value="Fumarylacetoacetase_C_sf"/>
</dbReference>
<dbReference type="FunFam" id="3.90.850.10:FF:000002">
    <property type="entry name" value="2-hydroxyhepta-2,4-diene-1,7-dioate isomerase"/>
    <property type="match status" value="1"/>
</dbReference>
<evidence type="ECO:0000259" key="2">
    <source>
        <dbReference type="Pfam" id="PF01557"/>
    </source>
</evidence>
<evidence type="ECO:0000256" key="1">
    <source>
        <dbReference type="ARBA" id="ARBA00022723"/>
    </source>
</evidence>
<evidence type="ECO:0000313" key="4">
    <source>
        <dbReference type="Proteomes" id="UP000005439"/>
    </source>
</evidence>
<protein>
    <submittedName>
        <fullName evidence="3">4-hydroxyphenylacetate degradation bifunctional isomerase/decarboxylase,HpaG2 subunit</fullName>
        <ecNumber evidence="3">5.3.3.10</ecNumber>
    </submittedName>
</protein>
<dbReference type="Proteomes" id="UP000005439">
    <property type="component" value="Chromosome"/>
</dbReference>
<name>G8TSH2_SULAD</name>
<dbReference type="Gene3D" id="3.90.850.10">
    <property type="entry name" value="Fumarylacetoacetase-like, C-terminal domain"/>
    <property type="match status" value="1"/>
</dbReference>
<dbReference type="EC" id="5.3.3.10" evidence="3"/>
<keyword evidence="1" id="KW-0479">Metal-binding</keyword>
<dbReference type="KEGG" id="sap:Sulac_3218"/>
<dbReference type="STRING" id="679936.Sulac_3218"/>
<accession>G8TSH2</accession>
<dbReference type="PANTHER" id="PTHR11820">
    <property type="entry name" value="ACYLPYRUVASE"/>
    <property type="match status" value="1"/>
</dbReference>
<gene>
    <name evidence="3" type="ordered locus">Sulac_3218</name>
</gene>
<proteinExistence type="predicted"/>
<dbReference type="AlphaFoldDB" id="G8TSH2"/>
<dbReference type="Pfam" id="PF01557">
    <property type="entry name" value="FAA_hydrolase"/>
    <property type="match status" value="1"/>
</dbReference>
<dbReference type="GO" id="GO:0018800">
    <property type="term" value="F:5-oxopent-3-ene-1,2,5-tricarboxylate decarboxylase activity"/>
    <property type="evidence" value="ECO:0007669"/>
    <property type="project" value="InterPro"/>
</dbReference>